<keyword evidence="1" id="KW-0472">Membrane</keyword>
<keyword evidence="1" id="KW-0812">Transmembrane</keyword>
<accession>A0A8S5LDN2</accession>
<protein>
    <submittedName>
        <fullName evidence="2">Uncharacterized protein</fullName>
    </submittedName>
</protein>
<feature type="transmembrane region" description="Helical" evidence="1">
    <location>
        <begin position="7"/>
        <end position="31"/>
    </location>
</feature>
<evidence type="ECO:0000256" key="1">
    <source>
        <dbReference type="SAM" id="Phobius"/>
    </source>
</evidence>
<sequence length="63" mass="7077">MFEEPPIYYILISLIFLIVFGAVAFATWLVWLTPVSFMAKLVMTAIGFLLCAITVILYTISAE</sequence>
<name>A0A8S5LDN2_9CAUD</name>
<dbReference type="EMBL" id="BK014692">
    <property type="protein sequence ID" value="DAD68124.1"/>
    <property type="molecule type" value="Genomic_DNA"/>
</dbReference>
<reference evidence="2" key="1">
    <citation type="journal article" date="2021" name="Proc. Natl. Acad. Sci. U.S.A.">
        <title>A Catalog of Tens of Thousands of Viruses from Human Metagenomes Reveals Hidden Associations with Chronic Diseases.</title>
        <authorList>
            <person name="Tisza M.J."/>
            <person name="Buck C.B."/>
        </authorList>
    </citation>
    <scope>NUCLEOTIDE SEQUENCE</scope>
    <source>
        <strain evidence="2">Ctj495</strain>
    </source>
</reference>
<feature type="transmembrane region" description="Helical" evidence="1">
    <location>
        <begin position="37"/>
        <end position="60"/>
    </location>
</feature>
<evidence type="ECO:0000313" key="2">
    <source>
        <dbReference type="EMBL" id="DAD68124.1"/>
    </source>
</evidence>
<keyword evidence="1" id="KW-1133">Transmembrane helix</keyword>
<proteinExistence type="predicted"/>
<organism evidence="2">
    <name type="scientific">Siphoviridae sp. ctj495</name>
    <dbReference type="NCBI Taxonomy" id="2823592"/>
    <lineage>
        <taxon>Viruses</taxon>
        <taxon>Duplodnaviria</taxon>
        <taxon>Heunggongvirae</taxon>
        <taxon>Uroviricota</taxon>
        <taxon>Caudoviricetes</taxon>
    </lineage>
</organism>